<proteinExistence type="predicted"/>
<protein>
    <submittedName>
        <fullName evidence="3">Uncharacterized protein</fullName>
    </submittedName>
</protein>
<name>A0ABV3DQJ6_9ACTN</name>
<organism evidence="3 4">
    <name type="scientific">Streptodolium elevatio</name>
    <dbReference type="NCBI Taxonomy" id="3157996"/>
    <lineage>
        <taxon>Bacteria</taxon>
        <taxon>Bacillati</taxon>
        <taxon>Actinomycetota</taxon>
        <taxon>Actinomycetes</taxon>
        <taxon>Kitasatosporales</taxon>
        <taxon>Streptomycetaceae</taxon>
        <taxon>Streptodolium</taxon>
    </lineage>
</organism>
<keyword evidence="2" id="KW-1133">Transmembrane helix</keyword>
<evidence type="ECO:0000256" key="2">
    <source>
        <dbReference type="SAM" id="Phobius"/>
    </source>
</evidence>
<evidence type="ECO:0000313" key="3">
    <source>
        <dbReference type="EMBL" id="MEU8138020.1"/>
    </source>
</evidence>
<gene>
    <name evidence="3" type="ORF">AB0C36_31495</name>
</gene>
<feature type="transmembrane region" description="Helical" evidence="2">
    <location>
        <begin position="103"/>
        <end position="123"/>
    </location>
</feature>
<feature type="region of interest" description="Disordered" evidence="1">
    <location>
        <begin position="1"/>
        <end position="92"/>
    </location>
</feature>
<comment type="caution">
    <text evidence="3">The sequence shown here is derived from an EMBL/GenBank/DDBJ whole genome shotgun (WGS) entry which is preliminary data.</text>
</comment>
<feature type="region of interest" description="Disordered" evidence="1">
    <location>
        <begin position="125"/>
        <end position="171"/>
    </location>
</feature>
<keyword evidence="4" id="KW-1185">Reference proteome</keyword>
<accession>A0ABV3DQJ6</accession>
<evidence type="ECO:0000256" key="1">
    <source>
        <dbReference type="SAM" id="MobiDB-lite"/>
    </source>
</evidence>
<feature type="compositionally biased region" description="Low complexity" evidence="1">
    <location>
        <begin position="71"/>
        <end position="81"/>
    </location>
</feature>
<dbReference type="EMBL" id="JBEZFP010000108">
    <property type="protein sequence ID" value="MEU8138020.1"/>
    <property type="molecule type" value="Genomic_DNA"/>
</dbReference>
<keyword evidence="2" id="KW-0472">Membrane</keyword>
<dbReference type="Proteomes" id="UP001551482">
    <property type="component" value="Unassembled WGS sequence"/>
</dbReference>
<sequence length="370" mass="37839">MSADTNGNGRGREHAGPAEPAPWTIRPGTPLDDTGDQHQDPYGTTQSGPAGASGTRGRTGGRAAARRARSGRGAAAAASGTPDWGALADRESRRRARARTNRMRIGAALTVLAVVGITAAWLATSSDDDSGPAAQTAPTEAPVDPAGSGTAKPTFKPVPTIPPAPGSAKVLADPQLDTAPFTPEALFPTARLGIDGRVYNVVAKRLDNTCADAANPVLGDILRTKACVQIIRATVTGPDGTAATVAVAAFASPDDARAAAADGNGNRDASLLGLPGGPVKELCPQPAPDKPGVTCIRQTNSVGRYGVFLVGGYPGPDNRIDPAKGDPKVEQAGDDLDRVVRDTLTLRGEQRSQAIYDKAKADAEKALEGK</sequence>
<evidence type="ECO:0000313" key="4">
    <source>
        <dbReference type="Proteomes" id="UP001551482"/>
    </source>
</evidence>
<dbReference type="RefSeq" id="WP_358360779.1">
    <property type="nucleotide sequence ID" value="NZ_JBEZFP010000108.1"/>
</dbReference>
<keyword evidence="2" id="KW-0812">Transmembrane</keyword>
<reference evidence="3 4" key="1">
    <citation type="submission" date="2024-06" db="EMBL/GenBank/DDBJ databases">
        <title>The Natural Products Discovery Center: Release of the First 8490 Sequenced Strains for Exploring Actinobacteria Biosynthetic Diversity.</title>
        <authorList>
            <person name="Kalkreuter E."/>
            <person name="Kautsar S.A."/>
            <person name="Yang D."/>
            <person name="Bader C.D."/>
            <person name="Teijaro C.N."/>
            <person name="Fluegel L."/>
            <person name="Davis C.M."/>
            <person name="Simpson J.R."/>
            <person name="Lauterbach L."/>
            <person name="Steele A.D."/>
            <person name="Gui C."/>
            <person name="Meng S."/>
            <person name="Li G."/>
            <person name="Viehrig K."/>
            <person name="Ye F."/>
            <person name="Su P."/>
            <person name="Kiefer A.F."/>
            <person name="Nichols A."/>
            <person name="Cepeda A.J."/>
            <person name="Yan W."/>
            <person name="Fan B."/>
            <person name="Jiang Y."/>
            <person name="Adhikari A."/>
            <person name="Zheng C.-J."/>
            <person name="Schuster L."/>
            <person name="Cowan T.M."/>
            <person name="Smanski M.J."/>
            <person name="Chevrette M.G."/>
            <person name="De Carvalho L.P.S."/>
            <person name="Shen B."/>
        </authorList>
    </citation>
    <scope>NUCLEOTIDE SEQUENCE [LARGE SCALE GENOMIC DNA]</scope>
    <source>
        <strain evidence="3 4">NPDC048946</strain>
    </source>
</reference>